<evidence type="ECO:0000256" key="7">
    <source>
        <dbReference type="ARBA" id="ARBA00022974"/>
    </source>
</evidence>
<name>A0A8S4BLB7_9TELE</name>
<keyword evidence="7" id="KW-0654">Proteoglycan</keyword>
<dbReference type="Gene3D" id="3.40.50.410">
    <property type="entry name" value="von Willebrand factor, type A domain"/>
    <property type="match status" value="1"/>
</dbReference>
<evidence type="ECO:0000256" key="2">
    <source>
        <dbReference type="ARBA" id="ARBA00010158"/>
    </source>
</evidence>
<sequence>MPQGQMAPLPVEQCGRSKYGKARSPNASNSPHLFSTVPEERASRVAVMPTMWRSVLLGVCVCICVPAPVQGALVISKRDATSEETTDTVGTRSIKKRSTSSENVDVYSVGVACTVTSRFARTVMTSKARNTANSTQEIHFEMELPKSAFITNFSMEIDGQVYSGQVKEKEKAREQYEKAVSSGQSAGLVKASGRKMEKFSASVNIAAKSSVTFQLIYEELLQRKLGQYEILIRVKIEQPVEDFQILADIYEPPGLTSVEASATFLTNDLLPLIDKTITEKKAHISFSPTVEQQKCSGCKNRLIDGDFIIKYDVKREKSIGEVQVVNGYFVHFFSPPDMVRVPKNLVFVIDRSGSMYGTKIKQTKDAMVAILKDLDEDDHFGIVLFDSDIDSWKDSLTKATKENISKAISYVMKIEPDAATDINGGVLMAVSMLKSERQDNKVPERSVDMIILLTDGMPNHGVSNTQKIQKNVQSAIAGKMALFCLGFGNNVAYSFLDVMSRQNKGLARRIFEGSDVVVQLKVGFYEEVSNPLLFEVELQYPDGAAGSLTENRYSHLFNGSEIVVAGRLAENDMDNFLVEVSAKGPQGDVQVQENARRTNWHTLFPEQEYIFGNFTERLWAYLTIQQLLEKSGISSEEDKENMTAEALEMSLRYGFVTPLTSMVVTKPKSEDGADSSFIADKLTEDQRQRAERNKALRTPASSRNVADVDGDPHFMIELTGRDDALCFNINDKPGTIFNLVKDQKSGFVINGQIIGKKNFSPNGNNNTYFGCFGIIHQKLGIWLEVDIQDISVFYDGKQVKLLWSDTTSLKDNNLDIRLNTSSMTVTLKHSVKFMIIKHTKIWKRRHEKQDYLGFYTIDSHHLSPSVHGLLGQFYNGVEFEVTELHPGEIQDETQAIMYVKGQKLNVTRHWQKDFSRDVKNGEDILCWLVSSSGRGLIDGTASDYVVSDLFTV</sequence>
<reference evidence="14" key="1">
    <citation type="submission" date="2021-05" db="EMBL/GenBank/DDBJ databases">
        <authorList>
            <person name="Tigano A."/>
        </authorList>
    </citation>
    <scope>NUCLEOTIDE SEQUENCE</scope>
</reference>
<feature type="region of interest" description="Disordered" evidence="11">
    <location>
        <begin position="16"/>
        <end position="35"/>
    </location>
</feature>
<dbReference type="PROSITE" id="PS50234">
    <property type="entry name" value="VWFA"/>
    <property type="match status" value="1"/>
</dbReference>
<keyword evidence="6" id="KW-0722">Serine protease inhibitor</keyword>
<dbReference type="PANTHER" id="PTHR10338:SF115">
    <property type="entry name" value="INTER-ALPHA-TRYPSIN INHIBITOR HEAVY CHAIN H3"/>
    <property type="match status" value="1"/>
</dbReference>
<dbReference type="InterPro" id="IPR013694">
    <property type="entry name" value="VIT"/>
</dbReference>
<evidence type="ECO:0000256" key="1">
    <source>
        <dbReference type="ARBA" id="ARBA00004613"/>
    </source>
</evidence>
<evidence type="ECO:0000256" key="5">
    <source>
        <dbReference type="ARBA" id="ARBA00022729"/>
    </source>
</evidence>
<protein>
    <recommendedName>
        <fullName evidence="10">Inter-alpha-trypsin inhibitor heavy chain H3</fullName>
    </recommendedName>
</protein>
<dbReference type="SMART" id="SM00327">
    <property type="entry name" value="VWA"/>
    <property type="match status" value="1"/>
</dbReference>
<dbReference type="InterPro" id="IPR010600">
    <property type="entry name" value="ITI_HC_C"/>
</dbReference>
<dbReference type="SUPFAM" id="SSF53300">
    <property type="entry name" value="vWA-like"/>
    <property type="match status" value="1"/>
</dbReference>
<organism evidence="14 15">
    <name type="scientific">Menidia menidia</name>
    <name type="common">Atlantic silverside</name>
    <dbReference type="NCBI Taxonomy" id="238744"/>
    <lineage>
        <taxon>Eukaryota</taxon>
        <taxon>Metazoa</taxon>
        <taxon>Chordata</taxon>
        <taxon>Craniata</taxon>
        <taxon>Vertebrata</taxon>
        <taxon>Euteleostomi</taxon>
        <taxon>Actinopterygii</taxon>
        <taxon>Neopterygii</taxon>
        <taxon>Teleostei</taxon>
        <taxon>Neoteleostei</taxon>
        <taxon>Acanthomorphata</taxon>
        <taxon>Ovalentaria</taxon>
        <taxon>Atherinomorphae</taxon>
        <taxon>Atheriniformes</taxon>
        <taxon>Atherinopsidae</taxon>
        <taxon>Menidiinae</taxon>
        <taxon>Menidia</taxon>
    </lineage>
</organism>
<dbReference type="GO" id="GO:0005576">
    <property type="term" value="C:extracellular region"/>
    <property type="evidence" value="ECO:0007669"/>
    <property type="project" value="UniProtKB-SubCell"/>
</dbReference>
<evidence type="ECO:0000256" key="8">
    <source>
        <dbReference type="ARBA" id="ARBA00023180"/>
    </source>
</evidence>
<dbReference type="InterPro" id="IPR036465">
    <property type="entry name" value="vWFA_dom_sf"/>
</dbReference>
<dbReference type="Pfam" id="PF06668">
    <property type="entry name" value="ITI_HC_C"/>
    <property type="match status" value="1"/>
</dbReference>
<dbReference type="Pfam" id="PF00092">
    <property type="entry name" value="VWA"/>
    <property type="match status" value="1"/>
</dbReference>
<evidence type="ECO:0000259" key="12">
    <source>
        <dbReference type="PROSITE" id="PS50234"/>
    </source>
</evidence>
<feature type="domain" description="VIT" evidence="13">
    <location>
        <begin position="90"/>
        <end position="219"/>
    </location>
</feature>
<evidence type="ECO:0000313" key="15">
    <source>
        <dbReference type="Proteomes" id="UP000677803"/>
    </source>
</evidence>
<keyword evidence="15" id="KW-1185">Reference proteome</keyword>
<comment type="similarity">
    <text evidence="2">Belongs to the ITIH family.</text>
</comment>
<evidence type="ECO:0000256" key="3">
    <source>
        <dbReference type="ARBA" id="ARBA00022525"/>
    </source>
</evidence>
<dbReference type="PROSITE" id="PS51468">
    <property type="entry name" value="VIT"/>
    <property type="match status" value="1"/>
</dbReference>
<feature type="region of interest" description="Disordered" evidence="11">
    <location>
        <begin position="667"/>
        <end position="703"/>
    </location>
</feature>
<dbReference type="GO" id="GO:0030212">
    <property type="term" value="P:hyaluronan metabolic process"/>
    <property type="evidence" value="ECO:0007669"/>
    <property type="project" value="InterPro"/>
</dbReference>
<proteinExistence type="inferred from homology"/>
<keyword evidence="3" id="KW-0964">Secreted</keyword>
<dbReference type="FunFam" id="3.40.50.410:FF:000013">
    <property type="entry name" value="inter-alpha-trypsin inhibitor heavy chain H2"/>
    <property type="match status" value="1"/>
</dbReference>
<feature type="compositionally biased region" description="Basic and acidic residues" evidence="11">
    <location>
        <begin position="681"/>
        <end position="694"/>
    </location>
</feature>
<evidence type="ECO:0000256" key="6">
    <source>
        <dbReference type="ARBA" id="ARBA00022900"/>
    </source>
</evidence>
<dbReference type="SMART" id="SM00609">
    <property type="entry name" value="VIT"/>
    <property type="match status" value="1"/>
</dbReference>
<gene>
    <name evidence="14" type="ORF">MMEN_LOCUS16686</name>
</gene>
<evidence type="ECO:0000259" key="13">
    <source>
        <dbReference type="PROSITE" id="PS51468"/>
    </source>
</evidence>
<dbReference type="AlphaFoldDB" id="A0A8S4BLB7"/>
<keyword evidence="5" id="KW-0732">Signal</keyword>
<dbReference type="OrthoDB" id="299997at2759"/>
<comment type="function">
    <text evidence="9">May act as a carrier of hyaluronan in serum or as a binding protein between hyaluronan and other matrix protein, including those on cell surfaces in tissues to regulate the localization, synthesis and degradation of hyaluronan which are essential to cells undergoing biological processes.</text>
</comment>
<dbReference type="PANTHER" id="PTHR10338">
    <property type="entry name" value="INTER-ALPHA-TRYPSIN INHIBITOR HEAVY CHAIN FAMILY MEMBER"/>
    <property type="match status" value="1"/>
</dbReference>
<evidence type="ECO:0000256" key="11">
    <source>
        <dbReference type="SAM" id="MobiDB-lite"/>
    </source>
</evidence>
<dbReference type="GO" id="GO:0004867">
    <property type="term" value="F:serine-type endopeptidase inhibitor activity"/>
    <property type="evidence" value="ECO:0007669"/>
    <property type="project" value="UniProtKB-KW"/>
</dbReference>
<comment type="subcellular location">
    <subcellularLocation>
        <location evidence="1">Secreted</location>
    </subcellularLocation>
</comment>
<dbReference type="Proteomes" id="UP000677803">
    <property type="component" value="Unassembled WGS sequence"/>
</dbReference>
<evidence type="ECO:0000313" key="14">
    <source>
        <dbReference type="EMBL" id="CAG5983690.1"/>
    </source>
</evidence>
<evidence type="ECO:0000256" key="9">
    <source>
        <dbReference type="ARBA" id="ARBA00037051"/>
    </source>
</evidence>
<evidence type="ECO:0000256" key="4">
    <source>
        <dbReference type="ARBA" id="ARBA00022690"/>
    </source>
</evidence>
<dbReference type="InterPro" id="IPR002035">
    <property type="entry name" value="VWF_A"/>
</dbReference>
<dbReference type="InterPro" id="IPR050934">
    <property type="entry name" value="ITIH"/>
</dbReference>
<dbReference type="Pfam" id="PF08487">
    <property type="entry name" value="VIT"/>
    <property type="match status" value="1"/>
</dbReference>
<comment type="caution">
    <text evidence="14">The sequence shown here is derived from an EMBL/GenBank/DDBJ whole genome shotgun (WGS) entry which is preliminary data.</text>
</comment>
<dbReference type="EMBL" id="CAJRST010033334">
    <property type="protein sequence ID" value="CAG5983690.1"/>
    <property type="molecule type" value="Genomic_DNA"/>
</dbReference>
<evidence type="ECO:0000256" key="10">
    <source>
        <dbReference type="ARBA" id="ARBA00039924"/>
    </source>
</evidence>
<keyword evidence="4" id="KW-0646">Protease inhibitor</keyword>
<keyword evidence="8" id="KW-0325">Glycoprotein</keyword>
<feature type="domain" description="VWFA" evidence="12">
    <location>
        <begin position="344"/>
        <end position="528"/>
    </location>
</feature>
<accession>A0A8S4BLB7</accession>